<dbReference type="Gene3D" id="1.25.40.10">
    <property type="entry name" value="Tetratricopeptide repeat domain"/>
    <property type="match status" value="2"/>
</dbReference>
<dbReference type="Pfam" id="PF13374">
    <property type="entry name" value="TPR_10"/>
    <property type="match status" value="1"/>
</dbReference>
<protein>
    <submittedName>
        <fullName evidence="3">Kinesin light chain 3</fullName>
    </submittedName>
</protein>
<keyword evidence="4" id="KW-1185">Reference proteome</keyword>
<dbReference type="Pfam" id="PF13424">
    <property type="entry name" value="TPR_12"/>
    <property type="match status" value="2"/>
</dbReference>
<dbReference type="OrthoDB" id="20872at2759"/>
<feature type="domain" description="NB-ARC" evidence="2">
    <location>
        <begin position="197"/>
        <end position="360"/>
    </location>
</feature>
<evidence type="ECO:0000313" key="3">
    <source>
        <dbReference type="EMBL" id="KAH7030641.1"/>
    </source>
</evidence>
<evidence type="ECO:0000256" key="1">
    <source>
        <dbReference type="SAM" id="MobiDB-lite"/>
    </source>
</evidence>
<dbReference type="RefSeq" id="XP_046012321.1">
    <property type="nucleotide sequence ID" value="XM_046150012.1"/>
</dbReference>
<gene>
    <name evidence="3" type="ORF">B0I36DRAFT_243842</name>
</gene>
<dbReference type="PANTHER" id="PTHR46082">
    <property type="entry name" value="ATP/GTP-BINDING PROTEIN-RELATED"/>
    <property type="match status" value="1"/>
</dbReference>
<dbReference type="InterPro" id="IPR011990">
    <property type="entry name" value="TPR-like_helical_dom_sf"/>
</dbReference>
<evidence type="ECO:0000313" key="4">
    <source>
        <dbReference type="Proteomes" id="UP000756346"/>
    </source>
</evidence>
<organism evidence="3 4">
    <name type="scientific">Microdochium trichocladiopsis</name>
    <dbReference type="NCBI Taxonomy" id="1682393"/>
    <lineage>
        <taxon>Eukaryota</taxon>
        <taxon>Fungi</taxon>
        <taxon>Dikarya</taxon>
        <taxon>Ascomycota</taxon>
        <taxon>Pezizomycotina</taxon>
        <taxon>Sordariomycetes</taxon>
        <taxon>Xylariomycetidae</taxon>
        <taxon>Xylariales</taxon>
        <taxon>Microdochiaceae</taxon>
        <taxon>Microdochium</taxon>
    </lineage>
</organism>
<comment type="caution">
    <text evidence="3">The sequence shown here is derived from an EMBL/GenBank/DDBJ whole genome shotgun (WGS) entry which is preliminary data.</text>
</comment>
<dbReference type="InterPro" id="IPR053137">
    <property type="entry name" value="NLR-like"/>
</dbReference>
<dbReference type="InterPro" id="IPR002182">
    <property type="entry name" value="NB-ARC"/>
</dbReference>
<reference evidence="3" key="1">
    <citation type="journal article" date="2021" name="Nat. Commun.">
        <title>Genetic determinants of endophytism in the Arabidopsis root mycobiome.</title>
        <authorList>
            <person name="Mesny F."/>
            <person name="Miyauchi S."/>
            <person name="Thiergart T."/>
            <person name="Pickel B."/>
            <person name="Atanasova L."/>
            <person name="Karlsson M."/>
            <person name="Huettel B."/>
            <person name="Barry K.W."/>
            <person name="Haridas S."/>
            <person name="Chen C."/>
            <person name="Bauer D."/>
            <person name="Andreopoulos W."/>
            <person name="Pangilinan J."/>
            <person name="LaButti K."/>
            <person name="Riley R."/>
            <person name="Lipzen A."/>
            <person name="Clum A."/>
            <person name="Drula E."/>
            <person name="Henrissat B."/>
            <person name="Kohler A."/>
            <person name="Grigoriev I.V."/>
            <person name="Martin F.M."/>
            <person name="Hacquard S."/>
        </authorList>
    </citation>
    <scope>NUCLEOTIDE SEQUENCE</scope>
    <source>
        <strain evidence="3">MPI-CAGE-CH-0230</strain>
    </source>
</reference>
<dbReference type="GeneID" id="70179558"/>
<accession>A0A9P8Y5D1</accession>
<dbReference type="NCBIfam" id="NF040586">
    <property type="entry name" value="FxSxx_TPR"/>
    <property type="match status" value="1"/>
</dbReference>
<dbReference type="SUPFAM" id="SSF48452">
    <property type="entry name" value="TPR-like"/>
    <property type="match status" value="2"/>
</dbReference>
<dbReference type="AlphaFoldDB" id="A0A9P8Y5D1"/>
<dbReference type="Pfam" id="PF00931">
    <property type="entry name" value="NB-ARC"/>
    <property type="match status" value="1"/>
</dbReference>
<name>A0A9P8Y5D1_9PEZI</name>
<dbReference type="Gene3D" id="3.40.50.300">
    <property type="entry name" value="P-loop containing nucleotide triphosphate hydrolases"/>
    <property type="match status" value="1"/>
</dbReference>
<dbReference type="InterPro" id="IPR027417">
    <property type="entry name" value="P-loop_NTPase"/>
</dbReference>
<feature type="compositionally biased region" description="Basic and acidic residues" evidence="1">
    <location>
        <begin position="486"/>
        <end position="512"/>
    </location>
</feature>
<dbReference type="GO" id="GO:0043531">
    <property type="term" value="F:ADP binding"/>
    <property type="evidence" value="ECO:0007669"/>
    <property type="project" value="InterPro"/>
</dbReference>
<dbReference type="SUPFAM" id="SSF52540">
    <property type="entry name" value="P-loop containing nucleoside triphosphate hydrolases"/>
    <property type="match status" value="1"/>
</dbReference>
<dbReference type="PANTHER" id="PTHR46082:SF6">
    <property type="entry name" value="AAA+ ATPASE DOMAIN-CONTAINING PROTEIN-RELATED"/>
    <property type="match status" value="1"/>
</dbReference>
<evidence type="ECO:0000259" key="2">
    <source>
        <dbReference type="Pfam" id="PF00931"/>
    </source>
</evidence>
<dbReference type="Proteomes" id="UP000756346">
    <property type="component" value="Unassembled WGS sequence"/>
</dbReference>
<feature type="region of interest" description="Disordered" evidence="1">
    <location>
        <begin position="482"/>
        <end position="530"/>
    </location>
</feature>
<proteinExistence type="predicted"/>
<dbReference type="EMBL" id="JAGTJQ010000005">
    <property type="protein sequence ID" value="KAH7030641.1"/>
    <property type="molecule type" value="Genomic_DNA"/>
</dbReference>
<sequence length="932" mass="104644">MEGLGVAASVIAVVDLSAKVATICLQYSKEVLSARADIQRFQSQVKHLGVALQATQHLVGQDAAARSLSTSRELLKPLHNCIAELQGLEKRLDPKQSGRSAMRRFGLRALKWPFSSKEVDQLLASLERHEKTILLALQADQTVMLINIQEGVKQLGLEKDGPDSTAHKAHFMVPFPPDPDFVRRPDIEDWMRDQYDQEGRQRMALVGMGGFGKSQLAIHFTHRLHAEDPATSIFWIHGVSKASFEKSYRALADVLDLPRRYEPQVDVLALVRDWLQREDVNRWLMILDNADDMDVFFPKGVADGHDDSMDAPLASFLPKSTRGKIIVTSRSMDAAERLAGSTRVIHLINVMSEEQAHEVLVRRLQETPGDAAAIGLVQALGCIPLAINQAAAYINRRSPRLTVESYLDEFQRTEKRKDSLLRSDKGDLGRNDGVSNSVVVTWQVTFEQIRRSHPQAANLLSLMSRFQAQGIPELMLRGYSTDVVPEDGKDGIERPDTARHGDKTTAEFRSSGEESASDSESEGEKESAKRRFEDDIEVLRGYCLVTSSGTTQWDMHPLVQFCTRSWIIENGVENRWDELFLSLAAHHFPEPNVRSQRLLTHIESFLLRKRPAKWKPCQNLAKLSTNMARYKQYTGHWSAAETLASQAVKTWTTALGPEHPRTVESRSILLSTLFTQDKWEEAQALVEELLASQTARLGAEHESTVASMAELGIIYSRLGRYDDAEQLNLTAVEVSTVKLGPDHSVTLSHKLDLAHTFTLRGYYDLAEIMEKEVLQSRRRTLGPEHPDTMSSMSNLAVTYLYQSRWAEAAELAKEAVKQKKAELGPEHPKTVYLMEVLNRALMGLGRRQEAIKVFEDIVEQKKARLGDYHPEALSSIFHLAGLYRQAKRDEEALALIRACGLLDRQTSGGSDPDTKRLNELQDQWQKGFAGVL</sequence>